<dbReference type="RefSeq" id="WP_207826082.1">
    <property type="nucleotide sequence ID" value="NZ_CP062006.1"/>
</dbReference>
<keyword evidence="1" id="KW-1133">Transmembrane helix</keyword>
<organism evidence="2 3">
    <name type="scientific">Brevundimonas pondensis</name>
    <dbReference type="NCBI Taxonomy" id="2774189"/>
    <lineage>
        <taxon>Bacteria</taxon>
        <taxon>Pseudomonadati</taxon>
        <taxon>Pseudomonadota</taxon>
        <taxon>Alphaproteobacteria</taxon>
        <taxon>Caulobacterales</taxon>
        <taxon>Caulobacteraceae</taxon>
        <taxon>Brevundimonas</taxon>
    </lineage>
</organism>
<evidence type="ECO:0000256" key="1">
    <source>
        <dbReference type="SAM" id="Phobius"/>
    </source>
</evidence>
<reference evidence="2 3" key="1">
    <citation type="submission" date="2020-09" db="EMBL/GenBank/DDBJ databases">
        <title>Brevundimonas sp. LVF1 isolated from an oligotrophic pond in Goettingen, Germany.</title>
        <authorList>
            <person name="Friedrich I."/>
            <person name="Klassen A."/>
            <person name="Neubauer H."/>
            <person name="Schneider D."/>
            <person name="Hertel R."/>
            <person name="Daniel R."/>
        </authorList>
    </citation>
    <scope>NUCLEOTIDE SEQUENCE [LARGE SCALE GENOMIC DNA]</scope>
    <source>
        <strain evidence="2 3">LVF1</strain>
    </source>
</reference>
<dbReference type="InterPro" id="IPR007690">
    <property type="entry name" value="T2SS_GspM"/>
</dbReference>
<dbReference type="Pfam" id="PF04612">
    <property type="entry name" value="T2SSM"/>
    <property type="match status" value="1"/>
</dbReference>
<keyword evidence="1" id="KW-0812">Transmembrane</keyword>
<keyword evidence="3" id="KW-1185">Reference proteome</keyword>
<dbReference type="EMBL" id="CP062006">
    <property type="protein sequence ID" value="QTC88647.1"/>
    <property type="molecule type" value="Genomic_DNA"/>
</dbReference>
<protein>
    <submittedName>
        <fullName evidence="2">Type II secretion system protein M</fullName>
    </submittedName>
</protein>
<sequence>MNRMIQSIGLWWSGRSVREQGMLAVMGLLIVAVLIWLLIVRPAFAWREAAAERRGEATAGLARIEAGLASRGTAQKKAAMPLAEVEQAARSTAEAAGLGVTLSVDETGGIGFDAPGVTSAALFDWLASLKADYGVEVHELTVIENADATLDAQGSLKG</sequence>
<dbReference type="Proteomes" id="UP000663942">
    <property type="component" value="Chromosome"/>
</dbReference>
<feature type="transmembrane region" description="Helical" evidence="1">
    <location>
        <begin position="21"/>
        <end position="39"/>
    </location>
</feature>
<accession>A0ABX7SLS6</accession>
<gene>
    <name evidence="2" type="ORF">IFE19_04560</name>
</gene>
<evidence type="ECO:0000313" key="2">
    <source>
        <dbReference type="EMBL" id="QTC88647.1"/>
    </source>
</evidence>
<name>A0ABX7SLS6_9CAUL</name>
<proteinExistence type="predicted"/>
<keyword evidence="1" id="KW-0472">Membrane</keyword>
<evidence type="ECO:0000313" key="3">
    <source>
        <dbReference type="Proteomes" id="UP000663942"/>
    </source>
</evidence>